<accession>D7TY49</accession>
<gene>
    <name evidence="1" type="ordered locus">VIT_03s0097g00330</name>
</gene>
<proteinExistence type="predicted"/>
<evidence type="ECO:0000313" key="1">
    <source>
        <dbReference type="EMBL" id="CBI35424.3"/>
    </source>
</evidence>
<name>D7TY49_VITVI</name>
<reference evidence="2" key="1">
    <citation type="journal article" date="2007" name="Nature">
        <title>The grapevine genome sequence suggests ancestral hexaploidization in major angiosperm phyla.</title>
        <authorList>
            <consortium name="The French-Italian Public Consortium for Grapevine Genome Characterization."/>
            <person name="Jaillon O."/>
            <person name="Aury J.-M."/>
            <person name="Noel B."/>
            <person name="Policriti A."/>
            <person name="Clepet C."/>
            <person name="Casagrande A."/>
            <person name="Choisne N."/>
            <person name="Aubourg S."/>
            <person name="Vitulo N."/>
            <person name="Jubin C."/>
            <person name="Vezzi A."/>
            <person name="Legeai F."/>
            <person name="Hugueney P."/>
            <person name="Dasilva C."/>
            <person name="Horner D."/>
            <person name="Mica E."/>
            <person name="Jublot D."/>
            <person name="Poulain J."/>
            <person name="Bruyere C."/>
            <person name="Billault A."/>
            <person name="Segurens B."/>
            <person name="Gouyvenoux M."/>
            <person name="Ugarte E."/>
            <person name="Cattonaro F."/>
            <person name="Anthouard V."/>
            <person name="Vico V."/>
            <person name="Del Fabbro C."/>
            <person name="Alaux M."/>
            <person name="Di Gaspero G."/>
            <person name="Dumas V."/>
            <person name="Felice N."/>
            <person name="Paillard S."/>
            <person name="Juman I."/>
            <person name="Moroldo M."/>
            <person name="Scalabrin S."/>
            <person name="Canaguier A."/>
            <person name="Le Clainche I."/>
            <person name="Malacrida G."/>
            <person name="Durand E."/>
            <person name="Pesole G."/>
            <person name="Laucou V."/>
            <person name="Chatelet P."/>
            <person name="Merdinoglu D."/>
            <person name="Delledonne M."/>
            <person name="Pezzotti M."/>
            <person name="Lecharny A."/>
            <person name="Scarpelli C."/>
            <person name="Artiguenave F."/>
            <person name="Pe M.E."/>
            <person name="Valle G."/>
            <person name="Morgante M."/>
            <person name="Caboche M."/>
            <person name="Adam-Blondon A.-F."/>
            <person name="Weissenbach J."/>
            <person name="Quetier F."/>
            <person name="Wincker P."/>
        </authorList>
    </citation>
    <scope>NUCLEOTIDE SEQUENCE [LARGE SCALE GENOMIC DNA]</scope>
    <source>
        <strain evidence="2">cv. Pinot noir / PN40024</strain>
    </source>
</reference>
<keyword evidence="2" id="KW-1185">Reference proteome</keyword>
<dbReference type="eggNOG" id="ENOG502SE8J">
    <property type="taxonomic scope" value="Eukaryota"/>
</dbReference>
<evidence type="ECO:0008006" key="3">
    <source>
        <dbReference type="Google" id="ProtNLM"/>
    </source>
</evidence>
<dbReference type="PaxDb" id="29760-VIT_03s0097g00330.t01"/>
<protein>
    <recommendedName>
        <fullName evidence="3">Ubiquitin-like protease family profile domain-containing protein</fullName>
    </recommendedName>
</protein>
<dbReference type="AlphaFoldDB" id="D7TY49"/>
<evidence type="ECO:0000313" key="2">
    <source>
        <dbReference type="Proteomes" id="UP000009183"/>
    </source>
</evidence>
<dbReference type="Proteomes" id="UP000009183">
    <property type="component" value="Chromosome 3"/>
</dbReference>
<dbReference type="EMBL" id="FN596261">
    <property type="protein sequence ID" value="CBI35424.3"/>
    <property type="molecule type" value="Genomic_DNA"/>
</dbReference>
<dbReference type="HOGENOM" id="CLU_154907_0_0_1"/>
<sequence length="82" mass="9513">MKTFSKLDDIRKDVFQFSINWPSLVSTQDNGWDFGVHVIKHMQTFKNGDPIEAFSISSFIQICWQIAINLVLHEGNKEKQTI</sequence>
<dbReference type="InParanoid" id="D7TY49"/>
<organism evidence="1 2">
    <name type="scientific">Vitis vinifera</name>
    <name type="common">Grape</name>
    <dbReference type="NCBI Taxonomy" id="29760"/>
    <lineage>
        <taxon>Eukaryota</taxon>
        <taxon>Viridiplantae</taxon>
        <taxon>Streptophyta</taxon>
        <taxon>Embryophyta</taxon>
        <taxon>Tracheophyta</taxon>
        <taxon>Spermatophyta</taxon>
        <taxon>Magnoliopsida</taxon>
        <taxon>eudicotyledons</taxon>
        <taxon>Gunneridae</taxon>
        <taxon>Pentapetalae</taxon>
        <taxon>rosids</taxon>
        <taxon>Vitales</taxon>
        <taxon>Vitaceae</taxon>
        <taxon>Viteae</taxon>
        <taxon>Vitis</taxon>
    </lineage>
</organism>